<protein>
    <submittedName>
        <fullName evidence="1">Uncharacterized protein</fullName>
    </submittedName>
</protein>
<name>G9WTW9_9FIRM</name>
<dbReference type="Proteomes" id="UP000003527">
    <property type="component" value="Unassembled WGS sequence"/>
</dbReference>
<proteinExistence type="predicted"/>
<dbReference type="HOGENOM" id="CLU_1459936_0_0_9"/>
<evidence type="ECO:0000313" key="2">
    <source>
        <dbReference type="Proteomes" id="UP000003527"/>
    </source>
</evidence>
<gene>
    <name evidence="1" type="ORF">HMPREF9624_00479</name>
</gene>
<evidence type="ECO:0000313" key="1">
    <source>
        <dbReference type="EMBL" id="EHL12172.1"/>
    </source>
</evidence>
<comment type="caution">
    <text evidence="1">The sequence shown here is derived from an EMBL/GenBank/DDBJ whole genome shotgun (WGS) entry which is preliminary data.</text>
</comment>
<dbReference type="PATRIC" id="fig|796944.3.peg.1193"/>
<accession>G9WTW9</accession>
<organism evidence="1 2">
    <name type="scientific">Oribacterium asaccharolyticum ACB7</name>
    <dbReference type="NCBI Taxonomy" id="796944"/>
    <lineage>
        <taxon>Bacteria</taxon>
        <taxon>Bacillati</taxon>
        <taxon>Bacillota</taxon>
        <taxon>Clostridia</taxon>
        <taxon>Lachnospirales</taxon>
        <taxon>Lachnospiraceae</taxon>
        <taxon>Oribacterium</taxon>
    </lineage>
</organism>
<dbReference type="AlphaFoldDB" id="G9WTW9"/>
<reference evidence="1 2" key="1">
    <citation type="submission" date="2011-08" db="EMBL/GenBank/DDBJ databases">
        <title>The Genome Sequence of Oribacterium sp. ACB7.</title>
        <authorList>
            <consortium name="The Broad Institute Genome Sequencing Platform"/>
            <person name="Earl A."/>
            <person name="Ward D."/>
            <person name="Feldgarden M."/>
            <person name="Gevers D."/>
            <person name="Sizova M."/>
            <person name="Hazen A."/>
            <person name="Epstein S."/>
            <person name="Young S.K."/>
            <person name="Zeng Q."/>
            <person name="Gargeya S."/>
            <person name="Fitzgerald M."/>
            <person name="Haas B."/>
            <person name="Abouelleil A."/>
            <person name="Alvarado L."/>
            <person name="Arachchi H.M."/>
            <person name="Berlin A."/>
            <person name="Brown A."/>
            <person name="Chapman S.B."/>
            <person name="Chen Z."/>
            <person name="Dunbar C."/>
            <person name="Freedman E."/>
            <person name="Gearin G."/>
            <person name="Gellesch M."/>
            <person name="Goldberg J."/>
            <person name="Griggs A."/>
            <person name="Gujja S."/>
            <person name="Heiman D."/>
            <person name="Howarth C."/>
            <person name="Larson L."/>
            <person name="Lui A."/>
            <person name="MacDonald P.J.P."/>
            <person name="Montmayeur A."/>
            <person name="Murphy C."/>
            <person name="Neiman D."/>
            <person name="Pearson M."/>
            <person name="Priest M."/>
            <person name="Roberts A."/>
            <person name="Saif S."/>
            <person name="Shea T."/>
            <person name="Shenoy N."/>
            <person name="Sisk P."/>
            <person name="Stolte C."/>
            <person name="Sykes S."/>
            <person name="Wortman J."/>
            <person name="Nusbaum C."/>
            <person name="Birren B."/>
        </authorList>
    </citation>
    <scope>NUCLEOTIDE SEQUENCE [LARGE SCALE GENOMIC DNA]</scope>
    <source>
        <strain evidence="1 2">ACB7</strain>
    </source>
</reference>
<dbReference type="EMBL" id="AFZD01000016">
    <property type="protein sequence ID" value="EHL12172.1"/>
    <property type="molecule type" value="Genomic_DNA"/>
</dbReference>
<keyword evidence="2" id="KW-1185">Reference proteome</keyword>
<sequence length="177" mass="20896">MEKIHLPGGYDAVLEEFAKRNNVECNTAFLNLMDFIQLKDFSFSKVNILIEDPDAYLEDGKNIEEEELLLAFMESFGENTVGATVRGYYKRENRYLTLELEYEDALSCWEILSMFQRKIPSMELNEDVLYLFYVKDIEREHYSPENFPYIAALDEEEEAYTKAGYFDSIYVEDEEEE</sequence>
<dbReference type="RefSeq" id="WP_009536377.1">
    <property type="nucleotide sequence ID" value="NZ_JH414504.1"/>
</dbReference>